<protein>
    <recommendedName>
        <fullName evidence="7">Autophagy-related protein 1</fullName>
    </recommendedName>
</protein>
<dbReference type="InterPro" id="IPR000719">
    <property type="entry name" value="Prot_kinase_dom"/>
</dbReference>
<feature type="binding site" evidence="8">
    <location>
        <position position="249"/>
    </location>
    <ligand>
        <name>ATP</name>
        <dbReference type="ChEBI" id="CHEBI:30616"/>
    </ligand>
</feature>
<dbReference type="PROSITE" id="PS00107">
    <property type="entry name" value="PROTEIN_KINASE_ATP"/>
    <property type="match status" value="1"/>
</dbReference>
<organism evidence="11 12">
    <name type="scientific">Diaporthe vaccinii</name>
    <dbReference type="NCBI Taxonomy" id="105482"/>
    <lineage>
        <taxon>Eukaryota</taxon>
        <taxon>Fungi</taxon>
        <taxon>Dikarya</taxon>
        <taxon>Ascomycota</taxon>
        <taxon>Pezizomycotina</taxon>
        <taxon>Sordariomycetes</taxon>
        <taxon>Sordariomycetidae</taxon>
        <taxon>Diaporthales</taxon>
        <taxon>Diaporthaceae</taxon>
        <taxon>Diaporthe</taxon>
        <taxon>Diaporthe eres species complex</taxon>
    </lineage>
</organism>
<dbReference type="Pfam" id="PF00069">
    <property type="entry name" value="Pkinase"/>
    <property type="match status" value="1"/>
</dbReference>
<dbReference type="Gene3D" id="3.10.260.10">
    <property type="entry name" value="Transcription regulator HTH, APSES-type DNA-binding domain"/>
    <property type="match status" value="1"/>
</dbReference>
<dbReference type="PROSITE" id="PS00108">
    <property type="entry name" value="PROTEIN_KINASE_ST"/>
    <property type="match status" value="1"/>
</dbReference>
<dbReference type="InterPro" id="IPR011009">
    <property type="entry name" value="Kinase-like_dom_sf"/>
</dbReference>
<dbReference type="InterPro" id="IPR045269">
    <property type="entry name" value="Atg1-like"/>
</dbReference>
<accession>A0ABR4DRZ1</accession>
<comment type="similarity">
    <text evidence="2">Belongs to the protein kinase superfamily. CAMK Ser/Thr protein kinase family. CHEK2 subfamily.</text>
</comment>
<proteinExistence type="inferred from homology"/>
<dbReference type="SMART" id="SM00220">
    <property type="entry name" value="S_TKc"/>
    <property type="match status" value="1"/>
</dbReference>
<keyword evidence="4 8" id="KW-0547">Nucleotide-binding</keyword>
<reference evidence="11 12" key="1">
    <citation type="submission" date="2024-03" db="EMBL/GenBank/DDBJ databases">
        <title>A high-quality draft genome sequence of Diaporthe vaccinii, a causative agent of upright dieback and viscid rot disease in cranberry plants.</title>
        <authorList>
            <person name="Sarrasin M."/>
            <person name="Lang B.F."/>
            <person name="Burger G."/>
        </authorList>
    </citation>
    <scope>NUCLEOTIDE SEQUENCE [LARGE SCALE GENOMIC DNA]</scope>
    <source>
        <strain evidence="11 12">IS7</strain>
    </source>
</reference>
<dbReference type="PROSITE" id="PS50011">
    <property type="entry name" value="PROTEIN_KINASE_DOM"/>
    <property type="match status" value="1"/>
</dbReference>
<evidence type="ECO:0000256" key="6">
    <source>
        <dbReference type="ARBA" id="ARBA00023006"/>
    </source>
</evidence>
<dbReference type="InterPro" id="IPR008271">
    <property type="entry name" value="Ser/Thr_kinase_AS"/>
</dbReference>
<dbReference type="SUPFAM" id="SSF54616">
    <property type="entry name" value="DNA-binding domain of Mlu1-box binding protein MBP1"/>
    <property type="match status" value="1"/>
</dbReference>
<dbReference type="InterPro" id="IPR017441">
    <property type="entry name" value="Protein_kinase_ATP_BS"/>
</dbReference>
<dbReference type="PANTHER" id="PTHR24348">
    <property type="entry name" value="SERINE/THREONINE-PROTEIN KINASE UNC-51-RELATED"/>
    <property type="match status" value="1"/>
</dbReference>
<evidence type="ECO:0000259" key="10">
    <source>
        <dbReference type="PROSITE" id="PS50011"/>
    </source>
</evidence>
<evidence type="ECO:0000313" key="11">
    <source>
        <dbReference type="EMBL" id="KAL2273115.1"/>
    </source>
</evidence>
<feature type="domain" description="FHA" evidence="9">
    <location>
        <begin position="89"/>
        <end position="141"/>
    </location>
</feature>
<name>A0ABR4DRZ1_9PEZI</name>
<dbReference type="Proteomes" id="UP001600888">
    <property type="component" value="Unassembled WGS sequence"/>
</dbReference>
<dbReference type="InterPro" id="IPR036887">
    <property type="entry name" value="HTH_APSES_sf"/>
</dbReference>
<gene>
    <name evidence="11" type="ORF">FJTKL_04926</name>
</gene>
<evidence type="ECO:0000256" key="8">
    <source>
        <dbReference type="PROSITE-ProRule" id="PRU10141"/>
    </source>
</evidence>
<evidence type="ECO:0000256" key="4">
    <source>
        <dbReference type="ARBA" id="ARBA00022741"/>
    </source>
</evidence>
<evidence type="ECO:0000256" key="2">
    <source>
        <dbReference type="ARBA" id="ARBA00005575"/>
    </source>
</evidence>
<comment type="caution">
    <text evidence="11">The sequence shown here is derived from an EMBL/GenBank/DDBJ whole genome shotgun (WGS) entry which is preliminary data.</text>
</comment>
<evidence type="ECO:0000313" key="12">
    <source>
        <dbReference type="Proteomes" id="UP001600888"/>
    </source>
</evidence>
<evidence type="ECO:0000259" key="9">
    <source>
        <dbReference type="PROSITE" id="PS50006"/>
    </source>
</evidence>
<evidence type="ECO:0000256" key="1">
    <source>
        <dbReference type="ARBA" id="ARBA00004623"/>
    </source>
</evidence>
<keyword evidence="6" id="KW-0072">Autophagy</keyword>
<evidence type="ECO:0000256" key="7">
    <source>
        <dbReference type="ARBA" id="ARBA00030237"/>
    </source>
</evidence>
<keyword evidence="12" id="KW-1185">Reference proteome</keyword>
<dbReference type="Gene3D" id="1.10.510.10">
    <property type="entry name" value="Transferase(Phosphotransferase) domain 1"/>
    <property type="match status" value="1"/>
</dbReference>
<dbReference type="SUPFAM" id="SSF56112">
    <property type="entry name" value="Protein kinase-like (PK-like)"/>
    <property type="match status" value="1"/>
</dbReference>
<keyword evidence="5 8" id="KW-0067">ATP-binding</keyword>
<comment type="subcellular location">
    <subcellularLocation>
        <location evidence="1">Preautophagosomal structure membrane</location>
        <topology evidence="1">Peripheral membrane protein</topology>
    </subcellularLocation>
</comment>
<dbReference type="EMBL" id="JBAWTH010000199">
    <property type="protein sequence ID" value="KAL2273115.1"/>
    <property type="molecule type" value="Genomic_DNA"/>
</dbReference>
<evidence type="ECO:0000256" key="5">
    <source>
        <dbReference type="ARBA" id="ARBA00022840"/>
    </source>
</evidence>
<dbReference type="PROSITE" id="PS50006">
    <property type="entry name" value="FHA_DOMAIN"/>
    <property type="match status" value="1"/>
</dbReference>
<dbReference type="PANTHER" id="PTHR24348:SF68">
    <property type="entry name" value="SERINE_THREONINE-PROTEIN KINASE ATG1C"/>
    <property type="match status" value="1"/>
</dbReference>
<feature type="domain" description="Protein kinase" evidence="10">
    <location>
        <begin position="220"/>
        <end position="465"/>
    </location>
</feature>
<dbReference type="InterPro" id="IPR000253">
    <property type="entry name" value="FHA_dom"/>
</dbReference>
<evidence type="ECO:0000256" key="3">
    <source>
        <dbReference type="ARBA" id="ARBA00022448"/>
    </source>
</evidence>
<keyword evidence="3" id="KW-0813">Transport</keyword>
<sequence>MPSSTLPLPIMSLDRQAKTLFTVESAGPFIHSHHNARFRVYEELHFLKDENASRSTTPAEEESSTPVPEVKTKTYLAFTVDNIGSQTSFVFGSERENCDVYVYAAQKISRRIFAVDLENHGRSAMLKNLSTHGLGIESSIYGRQRFRRKRALHPGDKVTISLPGFDIEVQFLNHSSHAALHELYLKELGPQLALAVPGINQLDLDSIPESSARSQGNNPYELHVEIGSGAFGTVYKGMHSYTGDFVAIKVFHRRDVNPSKEAIKGDRILESLSHPNIAKFIAFISPRTGPRMLVMELLEHQNLEESHREQPLLEDNVRDLIRELLCGLEYLHSKHVTHRDLKPTNIIIVEREPMCIKITDFGLAKRSDQLRSCCGSGLYAAPEVYDQRPYSDKVDMWSVGVIALEMADGLPDFPTSERESWPALLEERLEAAPLHAEFYLFVRPLLRSDPNQRPPAHVSLKSRFLHVESHFLDAIGSPTEYAPTPPEYRDQYEEVPARAPAPTYLRLKYAGATVMYRPNDGLVNVTQLLKAIGYKRTVKWASLDERIGDLHRTAVIGGSKRSGFYVQGSYVSMMDAERILNHLGLSTALLQVLIVQIDDNS</sequence>